<dbReference type="EMBL" id="RCZP01000013">
    <property type="protein sequence ID" value="TPG55538.1"/>
    <property type="molecule type" value="Genomic_DNA"/>
</dbReference>
<dbReference type="GO" id="GO:0016787">
    <property type="term" value="F:hydrolase activity"/>
    <property type="evidence" value="ECO:0007669"/>
    <property type="project" value="UniProtKB-KW"/>
</dbReference>
<dbReference type="Pfam" id="PF00271">
    <property type="entry name" value="Helicase_C"/>
    <property type="match status" value="1"/>
</dbReference>
<proteinExistence type="predicted"/>
<evidence type="ECO:0000313" key="5">
    <source>
        <dbReference type="Proteomes" id="UP000317078"/>
    </source>
</evidence>
<comment type="caution">
    <text evidence="4">The sequence shown here is derived from an EMBL/GenBank/DDBJ whole genome shotgun (WGS) entry which is preliminary data.</text>
</comment>
<keyword evidence="4" id="KW-0347">Helicase</keyword>
<gene>
    <name evidence="4" type="ORF">EAH89_14570</name>
</gene>
<keyword evidence="1" id="KW-0378">Hydrolase</keyword>
<dbReference type="InterPro" id="IPR000330">
    <property type="entry name" value="SNF2_N"/>
</dbReference>
<dbReference type="InterPro" id="IPR014001">
    <property type="entry name" value="Helicase_ATP-bd"/>
</dbReference>
<feature type="domain" description="Helicase ATP-binding" evidence="2">
    <location>
        <begin position="266"/>
        <end position="456"/>
    </location>
</feature>
<dbReference type="PROSITE" id="PS51194">
    <property type="entry name" value="HELICASE_CTER"/>
    <property type="match status" value="1"/>
</dbReference>
<dbReference type="Gene3D" id="3.40.50.300">
    <property type="entry name" value="P-loop containing nucleotide triphosphate hydrolases"/>
    <property type="match status" value="1"/>
</dbReference>
<dbReference type="GO" id="GO:0004386">
    <property type="term" value="F:helicase activity"/>
    <property type="evidence" value="ECO:0007669"/>
    <property type="project" value="UniProtKB-KW"/>
</dbReference>
<keyword evidence="4" id="KW-0547">Nucleotide-binding</keyword>
<dbReference type="Pfam" id="PF13091">
    <property type="entry name" value="PLDc_2"/>
    <property type="match status" value="1"/>
</dbReference>
<dbReference type="SMART" id="SM00490">
    <property type="entry name" value="HELICc"/>
    <property type="match status" value="1"/>
</dbReference>
<dbReference type="InterPro" id="IPR038718">
    <property type="entry name" value="SNF2-like_sf"/>
</dbReference>
<dbReference type="SUPFAM" id="SSF52540">
    <property type="entry name" value="P-loop containing nucleoside triphosphate hydrolases"/>
    <property type="match status" value="2"/>
</dbReference>
<protein>
    <submittedName>
        <fullName evidence="4">DEAD/DEAH box helicase</fullName>
    </submittedName>
</protein>
<dbReference type="SMART" id="SM00487">
    <property type="entry name" value="DEXDc"/>
    <property type="match status" value="1"/>
</dbReference>
<evidence type="ECO:0000256" key="1">
    <source>
        <dbReference type="ARBA" id="ARBA00022801"/>
    </source>
</evidence>
<dbReference type="PROSITE" id="PS51192">
    <property type="entry name" value="HELICASE_ATP_BIND_1"/>
    <property type="match status" value="1"/>
</dbReference>
<accession>A0A502G108</accession>
<organism evidence="4 5">
    <name type="scientific">Muricoccus nepalensis</name>
    <dbReference type="NCBI Taxonomy" id="1854500"/>
    <lineage>
        <taxon>Bacteria</taxon>
        <taxon>Pseudomonadati</taxon>
        <taxon>Pseudomonadota</taxon>
        <taxon>Alphaproteobacteria</taxon>
        <taxon>Acetobacterales</taxon>
        <taxon>Roseomonadaceae</taxon>
        <taxon>Muricoccus</taxon>
    </lineage>
</organism>
<dbReference type="Pfam" id="PF00176">
    <property type="entry name" value="SNF2-rel_dom"/>
    <property type="match status" value="1"/>
</dbReference>
<dbReference type="OrthoDB" id="9814088at2"/>
<dbReference type="GO" id="GO:0005524">
    <property type="term" value="F:ATP binding"/>
    <property type="evidence" value="ECO:0007669"/>
    <property type="project" value="InterPro"/>
</dbReference>
<dbReference type="PANTHER" id="PTHR45766">
    <property type="entry name" value="DNA ANNEALING HELICASE AND ENDONUCLEASE ZRANB3 FAMILY MEMBER"/>
    <property type="match status" value="1"/>
</dbReference>
<dbReference type="CDD" id="cd18793">
    <property type="entry name" value="SF2_C_SNF"/>
    <property type="match status" value="1"/>
</dbReference>
<dbReference type="InterPro" id="IPR025202">
    <property type="entry name" value="PLD-like_dom"/>
</dbReference>
<evidence type="ECO:0000259" key="3">
    <source>
        <dbReference type="PROSITE" id="PS51194"/>
    </source>
</evidence>
<keyword evidence="5" id="KW-1185">Reference proteome</keyword>
<dbReference type="InterPro" id="IPR027417">
    <property type="entry name" value="P-loop_NTPase"/>
</dbReference>
<reference evidence="4 5" key="1">
    <citation type="journal article" date="2019" name="Environ. Microbiol.">
        <title>Species interactions and distinct microbial communities in high Arctic permafrost affected cryosols are associated with the CH4 and CO2 gas fluxes.</title>
        <authorList>
            <person name="Altshuler I."/>
            <person name="Hamel J."/>
            <person name="Turney S."/>
            <person name="Magnuson E."/>
            <person name="Levesque R."/>
            <person name="Greer C."/>
            <person name="Whyte L.G."/>
        </authorList>
    </citation>
    <scope>NUCLEOTIDE SEQUENCE [LARGE SCALE GENOMIC DNA]</scope>
    <source>
        <strain evidence="4 5">S9.3B</strain>
    </source>
</reference>
<feature type="domain" description="Helicase C-terminal" evidence="3">
    <location>
        <begin position="729"/>
        <end position="896"/>
    </location>
</feature>
<dbReference type="AlphaFoldDB" id="A0A502G108"/>
<dbReference type="InterPro" id="IPR001650">
    <property type="entry name" value="Helicase_C-like"/>
</dbReference>
<keyword evidence="4" id="KW-0067">ATP-binding</keyword>
<dbReference type="Gene3D" id="3.40.50.10810">
    <property type="entry name" value="Tandem AAA-ATPase domain"/>
    <property type="match status" value="1"/>
</dbReference>
<dbReference type="PANTHER" id="PTHR45766:SF6">
    <property type="entry name" value="SWI_SNF-RELATED MATRIX-ASSOCIATED ACTIN-DEPENDENT REGULATOR OF CHROMATIN SUBFAMILY A-LIKE PROTEIN 1"/>
    <property type="match status" value="1"/>
</dbReference>
<evidence type="ECO:0000259" key="2">
    <source>
        <dbReference type="PROSITE" id="PS51192"/>
    </source>
</evidence>
<sequence length="964" mass="107587">MSDLSPPRISHIRRFSSREGRLRHIFLRDRLLGAQKYDRIAGYFRSSIFEVAAEEIASVGKIRIVCNSDLDPADIQVSKEVRAQALMKQWWEGTGEGGVAVDTLLRRDRYTLMRDLLTAKDGNSQPKIEIRVIDRFTAPLIHGKAGIITLADGTRTSFMGSVNETRQGWGEHYELVWEDTSEEGIDWTQAEFDYLWKRSVPLPDAVVTEISRCADRIEVRIPDCPPWDEQGDVDLPRAALAESPLVRAGEGLQPWQKAFVSEFLRQRELYGNVRLLLADEVGVGKTLSLATSALLTALLGDGPALILAPATLCEQWQTELVEKLGIPSARWMSNEKAWADHRGHVIPSRAEDITRCPYRIAIVSTGIVMRMDAVERRALLERRARPGEAAYGIVILDEAHKARGRAEADGSREANNLLDFMNRIALRSRHVLLGTATPIQTNALDLWDLMGILASGADHVLGGDLSRWRNQPEEALRLIRGEIRPRTIEDAWEWLRNPIPLGRGETDPLFGYLREHFRMADDGALTSSSYTDLPEDLRWDIADRLEEDRRGIAFFQENNPVVRHTVLRRRAALENAGLMKRVAVNLHPRPVEHDPRTRAFYGATGRAVASTIPLQDAFVAAEAYTSALMERNRGAGFLRSLLLQRICSSSIAGLSTTLAIARRTCIPEAGEGEAPAVLRADGDDQEFDLAQLGEASQAERAALRDLLGHLRVAASASPTGTDADPKLQVLRHYLREVGWLGSYGCIIFSQYYDTARWIADCLAAEFSSTPVGLYAGAGRSGLYKDGHFASAERTTIKAAVRDRRLKLLVATDAAAEGLNLQTLGTLVNVDLPWNPSKLEQRIGRIKRFGQARSEVDMLSLVYEGSRDEVVYDRLSQRMRDRFDIFGQLPDTIEDDWIESEEHLERELRKHAETKARLSAFDVRWGGTATGQGATPAQAAWQSGWETCTKVLARDDVEKALAEGW</sequence>
<dbReference type="Proteomes" id="UP000317078">
    <property type="component" value="Unassembled WGS sequence"/>
</dbReference>
<dbReference type="InterPro" id="IPR049730">
    <property type="entry name" value="SNF2/RAD54-like_C"/>
</dbReference>
<evidence type="ECO:0000313" key="4">
    <source>
        <dbReference type="EMBL" id="TPG55538.1"/>
    </source>
</evidence>
<name>A0A502G108_9PROT</name>